<evidence type="ECO:0000256" key="1">
    <source>
        <dbReference type="SAM" id="MobiDB-lite"/>
    </source>
</evidence>
<sequence length="151" mass="15992">MRCGSAGISIDPFCASNVRVVLAPDSSPVPLSLPHPARPIASIAAAPIAAARRTRPSPSTRIAHSHMSVRRAPARTQLVRLTEPTLRAKRYVSGPRRPLTRRAGPSRRLPRHRVATTAAAHAPPLRCGGRPCRNPDLGEAGNTASVDTLAS</sequence>
<evidence type="ECO:0000313" key="3">
    <source>
        <dbReference type="Proteomes" id="UP000042997"/>
    </source>
</evidence>
<proteinExistence type="predicted"/>
<reference evidence="2 3" key="1">
    <citation type="journal article" date="2014" name="Genome Announc.">
        <title>Draft Genome Sequence of Propane- and Butane-Oxidizing Actinobacterium Rhodococcus ruber IEGM 231.</title>
        <authorList>
            <person name="Ivshina I.B."/>
            <person name="Kuyukina M.S."/>
            <person name="Krivoruchko A.V."/>
            <person name="Barbe V."/>
            <person name="Fischer C."/>
        </authorList>
    </citation>
    <scope>NUCLEOTIDE SEQUENCE [LARGE SCALE GENOMIC DNA]</scope>
</reference>
<evidence type="ECO:0000313" key="2">
    <source>
        <dbReference type="EMBL" id="CDZ90799.1"/>
    </source>
</evidence>
<feature type="compositionally biased region" description="Basic residues" evidence="1">
    <location>
        <begin position="63"/>
        <end position="73"/>
    </location>
</feature>
<name>A0A098BQ09_9NOCA</name>
<protein>
    <submittedName>
        <fullName evidence="2">Uncharacterized protein</fullName>
    </submittedName>
</protein>
<dbReference type="AlphaFoldDB" id="A0A098BQ09"/>
<dbReference type="EMBL" id="CCSD01000089">
    <property type="protein sequence ID" value="CDZ90799.1"/>
    <property type="molecule type" value="Genomic_DNA"/>
</dbReference>
<accession>A0A098BQ09</accession>
<feature type="compositionally biased region" description="Basic residues" evidence="1">
    <location>
        <begin position="98"/>
        <end position="114"/>
    </location>
</feature>
<organism evidence="2 3">
    <name type="scientific">Rhodococcus ruber</name>
    <dbReference type="NCBI Taxonomy" id="1830"/>
    <lineage>
        <taxon>Bacteria</taxon>
        <taxon>Bacillati</taxon>
        <taxon>Actinomycetota</taxon>
        <taxon>Actinomycetes</taxon>
        <taxon>Mycobacteriales</taxon>
        <taxon>Nocardiaceae</taxon>
        <taxon>Rhodococcus</taxon>
    </lineage>
</organism>
<dbReference type="Proteomes" id="UP000042997">
    <property type="component" value="Unassembled WGS sequence"/>
</dbReference>
<feature type="compositionally biased region" description="Low complexity" evidence="1">
    <location>
        <begin position="50"/>
        <end position="62"/>
    </location>
</feature>
<feature type="region of interest" description="Disordered" evidence="1">
    <location>
        <begin position="50"/>
        <end position="73"/>
    </location>
</feature>
<feature type="compositionally biased region" description="Polar residues" evidence="1">
    <location>
        <begin position="142"/>
        <end position="151"/>
    </location>
</feature>
<gene>
    <name evidence="2" type="ORF">RHRU231_750146</name>
</gene>
<feature type="region of interest" description="Disordered" evidence="1">
    <location>
        <begin position="90"/>
        <end position="151"/>
    </location>
</feature>